<comment type="subunit">
    <text evidence="4">Homodimer; in free form. Component of the mitochondrial degradosome (mtEXO) complex which is a heteropentamer containing 2 copies of SUPV3L1 and 3 copies of PNPT1.</text>
</comment>
<dbReference type="EMBL" id="JALJOT010000002">
    <property type="protein sequence ID" value="KAK9917692.1"/>
    <property type="molecule type" value="Genomic_DNA"/>
</dbReference>
<dbReference type="Pfam" id="PF00271">
    <property type="entry name" value="Helicase_C"/>
    <property type="match status" value="1"/>
</dbReference>
<dbReference type="PROSITE" id="PS51194">
    <property type="entry name" value="HELICASE_CTER"/>
    <property type="match status" value="1"/>
</dbReference>
<accession>A0ABR2Z0K6</accession>
<dbReference type="Pfam" id="PF22527">
    <property type="entry name" value="DEXQc_Suv3"/>
    <property type="match status" value="1"/>
</dbReference>
<dbReference type="InterPro" id="IPR044774">
    <property type="entry name" value="Suv3_DEXQc"/>
</dbReference>
<dbReference type="SUPFAM" id="SSF52540">
    <property type="entry name" value="P-loop containing nucleoside triphosphate hydrolases"/>
    <property type="match status" value="1"/>
</dbReference>
<evidence type="ECO:0000256" key="6">
    <source>
        <dbReference type="ARBA" id="ARBA00022741"/>
    </source>
</evidence>
<evidence type="ECO:0000256" key="8">
    <source>
        <dbReference type="ARBA" id="ARBA00022806"/>
    </source>
</evidence>
<dbReference type="PANTHER" id="PTHR12131">
    <property type="entry name" value="ATP-DEPENDENT RNA AND DNA HELICASE"/>
    <property type="match status" value="1"/>
</dbReference>
<dbReference type="SMART" id="SM00490">
    <property type="entry name" value="HELICc"/>
    <property type="match status" value="1"/>
</dbReference>
<dbReference type="Gene3D" id="1.20.58.1080">
    <property type="match status" value="1"/>
</dbReference>
<dbReference type="InterPro" id="IPR055206">
    <property type="entry name" value="DEXQc_SUV3"/>
</dbReference>
<evidence type="ECO:0000256" key="3">
    <source>
        <dbReference type="ARBA" id="ARBA00004436"/>
    </source>
</evidence>
<dbReference type="InterPro" id="IPR022192">
    <property type="entry name" value="SUV3_C"/>
</dbReference>
<gene>
    <name evidence="15" type="ORF">WJX75_007248</name>
</gene>
<proteinExistence type="predicted"/>
<comment type="cofactor">
    <cofactor evidence="2">
        <name>Mg(2+)</name>
        <dbReference type="ChEBI" id="CHEBI:18420"/>
    </cofactor>
</comment>
<evidence type="ECO:0000256" key="9">
    <source>
        <dbReference type="ARBA" id="ARBA00022840"/>
    </source>
</evidence>
<sequence length="605" mass="66049">MMRILALSGEVFRHSSLCQGHRSFKAVAALRSPLEAIAPPPEAEEGFEAAAHSAAHLTDLTCPASWYPAARMMRRRIVAHMGPTNSGKTHAALSELKAAGSGVYCGPLRLLAWEVAEKLNADNVPCNLITGQERRKVPGARHAACTVEMASVTRTVEVAVVDEIQMLADGSRGHAFTRALLGLPAATLHLCGDAAALPLLRQLIADAGDTLEVRTYERLLPLVPQPAAITSLKTVRRGDCLVAFSRRDVHGIKRAIDSHGALKCCMVYGALPAEARTQQATLFNRPRTGFNVMAASDAVGMGLNLNIRRVVFTSMEKFDGTSFRPLTPPEVKQIAGRAGRYGSKFACGQVTCLNEEDMAYLHTCLAAENPVLESACLFPRYQQLALFAEQHEDMNLADAIEQFAERATLSDHFFFSDYEAMHKLALMLRHLPLPMRDAYTFAISPADPDDPIISSALLSFATAYCQRGTANVALAQSVPVRPARNEAELASLEAAYAVLDLYVWLSHRMEDGFPGRAAALQQRSAIAALVEEALPRIIADPEAISRRQKSRERKVLMETTRAMQEHFNGASWDRKLGLTLAPPVYDHVVPGAPVPVKRKRKKYSA</sequence>
<dbReference type="InterPro" id="IPR027417">
    <property type="entry name" value="P-loop_NTPase"/>
</dbReference>
<evidence type="ECO:0000313" key="15">
    <source>
        <dbReference type="EMBL" id="KAK9917692.1"/>
    </source>
</evidence>
<keyword evidence="8" id="KW-0347">Helicase</keyword>
<dbReference type="InterPro" id="IPR001650">
    <property type="entry name" value="Helicase_C-like"/>
</dbReference>
<reference evidence="15 16" key="1">
    <citation type="journal article" date="2024" name="Nat. Commun.">
        <title>Phylogenomics reveals the evolutionary origins of lichenization in chlorophyte algae.</title>
        <authorList>
            <person name="Puginier C."/>
            <person name="Libourel C."/>
            <person name="Otte J."/>
            <person name="Skaloud P."/>
            <person name="Haon M."/>
            <person name="Grisel S."/>
            <person name="Petersen M."/>
            <person name="Berrin J.G."/>
            <person name="Delaux P.M."/>
            <person name="Dal Grande F."/>
            <person name="Keller J."/>
        </authorList>
    </citation>
    <scope>NUCLEOTIDE SEQUENCE [LARGE SCALE GENOMIC DNA]</scope>
    <source>
        <strain evidence="15 16">SAG 216-7</strain>
    </source>
</reference>
<organism evidence="15 16">
    <name type="scientific">Coccomyxa subellipsoidea</name>
    <dbReference type="NCBI Taxonomy" id="248742"/>
    <lineage>
        <taxon>Eukaryota</taxon>
        <taxon>Viridiplantae</taxon>
        <taxon>Chlorophyta</taxon>
        <taxon>core chlorophytes</taxon>
        <taxon>Trebouxiophyceae</taxon>
        <taxon>Trebouxiophyceae incertae sedis</taxon>
        <taxon>Coccomyxaceae</taxon>
        <taxon>Coccomyxa</taxon>
    </lineage>
</organism>
<evidence type="ECO:0000256" key="1">
    <source>
        <dbReference type="ARBA" id="ARBA00001936"/>
    </source>
</evidence>
<keyword evidence="7" id="KW-0378">Hydrolase</keyword>
<keyword evidence="16" id="KW-1185">Reference proteome</keyword>
<comment type="cofactor">
    <cofactor evidence="1">
        <name>Mn(2+)</name>
        <dbReference type="ChEBI" id="CHEBI:29035"/>
    </cofactor>
</comment>
<dbReference type="CDD" id="cd17913">
    <property type="entry name" value="DEXQc_Suv3"/>
    <property type="match status" value="1"/>
</dbReference>
<keyword evidence="10" id="KW-0809">Transit peptide</keyword>
<dbReference type="Pfam" id="PF12513">
    <property type="entry name" value="SUV3_C"/>
    <property type="match status" value="1"/>
</dbReference>
<dbReference type="Pfam" id="PF18147">
    <property type="entry name" value="Suv3_C_1"/>
    <property type="match status" value="1"/>
</dbReference>
<keyword evidence="6" id="KW-0547">Nucleotide-binding</keyword>
<evidence type="ECO:0000256" key="4">
    <source>
        <dbReference type="ARBA" id="ARBA00011661"/>
    </source>
</evidence>
<evidence type="ECO:0000313" key="16">
    <source>
        <dbReference type="Proteomes" id="UP001491310"/>
    </source>
</evidence>
<comment type="caution">
    <text evidence="15">The sequence shown here is derived from an EMBL/GenBank/DDBJ whole genome shotgun (WGS) entry which is preliminary data.</text>
</comment>
<feature type="domain" description="Helicase C-terminal" evidence="14">
    <location>
        <begin position="215"/>
        <end position="385"/>
    </location>
</feature>
<evidence type="ECO:0000256" key="7">
    <source>
        <dbReference type="ARBA" id="ARBA00022801"/>
    </source>
</evidence>
<evidence type="ECO:0000256" key="2">
    <source>
        <dbReference type="ARBA" id="ARBA00001946"/>
    </source>
</evidence>
<evidence type="ECO:0000256" key="10">
    <source>
        <dbReference type="ARBA" id="ARBA00022946"/>
    </source>
</evidence>
<dbReference type="CDD" id="cd18805">
    <property type="entry name" value="SF2_C_suv3"/>
    <property type="match status" value="1"/>
</dbReference>
<keyword evidence="11" id="KW-0496">Mitochondrion</keyword>
<dbReference type="InterPro" id="IPR050699">
    <property type="entry name" value="RNA-DNA_Helicase"/>
</dbReference>
<evidence type="ECO:0000256" key="5">
    <source>
        <dbReference type="ARBA" id="ARBA00012552"/>
    </source>
</evidence>
<keyword evidence="12" id="KW-1135">Mitochondrion nucleoid</keyword>
<keyword evidence="9" id="KW-0067">ATP-binding</keyword>
<dbReference type="PANTHER" id="PTHR12131:SF1">
    <property type="entry name" value="ATP-DEPENDENT RNA HELICASE SUPV3L1, MITOCHONDRIAL-RELATED"/>
    <property type="match status" value="1"/>
</dbReference>
<dbReference type="EC" id="3.6.4.13" evidence="5"/>
<dbReference type="Gene3D" id="3.40.50.300">
    <property type="entry name" value="P-loop containing nucleotide triphosphate hydrolases"/>
    <property type="match status" value="2"/>
</dbReference>
<dbReference type="InterPro" id="IPR041082">
    <property type="entry name" value="Suv3_C_1"/>
</dbReference>
<evidence type="ECO:0000256" key="11">
    <source>
        <dbReference type="ARBA" id="ARBA00023128"/>
    </source>
</evidence>
<protein>
    <recommendedName>
        <fullName evidence="5">RNA helicase</fullName>
        <ecNumber evidence="5">3.6.4.13</ecNumber>
    </recommendedName>
</protein>
<comment type="catalytic activity">
    <reaction evidence="13">
        <text>ATP + H2O = ADP + phosphate + H(+)</text>
        <dbReference type="Rhea" id="RHEA:13065"/>
        <dbReference type="ChEBI" id="CHEBI:15377"/>
        <dbReference type="ChEBI" id="CHEBI:15378"/>
        <dbReference type="ChEBI" id="CHEBI:30616"/>
        <dbReference type="ChEBI" id="CHEBI:43474"/>
        <dbReference type="ChEBI" id="CHEBI:456216"/>
        <dbReference type="EC" id="3.6.4.13"/>
    </reaction>
</comment>
<evidence type="ECO:0000256" key="12">
    <source>
        <dbReference type="ARBA" id="ARBA00023271"/>
    </source>
</evidence>
<evidence type="ECO:0000259" key="14">
    <source>
        <dbReference type="PROSITE" id="PS51194"/>
    </source>
</evidence>
<evidence type="ECO:0000256" key="13">
    <source>
        <dbReference type="ARBA" id="ARBA00047984"/>
    </source>
</evidence>
<comment type="subcellular location">
    <subcellularLocation>
        <location evidence="3">Mitochondrion matrix</location>
        <location evidence="3">Mitochondrion nucleoid</location>
    </subcellularLocation>
</comment>
<dbReference type="Gene3D" id="1.20.272.40">
    <property type="match status" value="1"/>
</dbReference>
<dbReference type="Proteomes" id="UP001491310">
    <property type="component" value="Unassembled WGS sequence"/>
</dbReference>
<name>A0ABR2Z0K6_9CHLO</name>